<protein>
    <recommendedName>
        <fullName evidence="10">Biopolymer transporter ExbD</fullName>
    </recommendedName>
</protein>
<reference evidence="8 9" key="1">
    <citation type="submission" date="2017-07" db="EMBL/GenBank/DDBJ databases">
        <title>Recovery of genomes from metagenomes via a dereplication, aggregation, and scoring strategy.</title>
        <authorList>
            <person name="Sieber C.M."/>
            <person name="Probst A.J."/>
            <person name="Sharrar A."/>
            <person name="Thomas B.C."/>
            <person name="Hess M."/>
            <person name="Tringe S.G."/>
            <person name="Banfield J.F."/>
        </authorList>
    </citation>
    <scope>NUCLEOTIDE SEQUENCE [LARGE SCALE GENOMIC DNA]</scope>
    <source>
        <strain evidence="8">JGI_Cruoil_03_51_56</strain>
    </source>
</reference>
<dbReference type="Gene3D" id="3.30.420.270">
    <property type="match status" value="1"/>
</dbReference>
<keyword evidence="5" id="KW-1133">Transmembrane helix</keyword>
<evidence type="ECO:0000256" key="6">
    <source>
        <dbReference type="ARBA" id="ARBA00023136"/>
    </source>
</evidence>
<accession>A0A235BPX1</accession>
<dbReference type="GO" id="GO:0005886">
    <property type="term" value="C:plasma membrane"/>
    <property type="evidence" value="ECO:0007669"/>
    <property type="project" value="UniProtKB-SubCell"/>
</dbReference>
<evidence type="ECO:0000256" key="4">
    <source>
        <dbReference type="ARBA" id="ARBA00022692"/>
    </source>
</evidence>
<keyword evidence="3" id="KW-1003">Cell membrane</keyword>
<comment type="similarity">
    <text evidence="2 7">Belongs to the ExbD/TolR family.</text>
</comment>
<evidence type="ECO:0000313" key="8">
    <source>
        <dbReference type="EMBL" id="OYD14281.1"/>
    </source>
</evidence>
<evidence type="ECO:0000256" key="3">
    <source>
        <dbReference type="ARBA" id="ARBA00022475"/>
    </source>
</evidence>
<comment type="caution">
    <text evidence="8">The sequence shown here is derived from an EMBL/GenBank/DDBJ whole genome shotgun (WGS) entry which is preliminary data.</text>
</comment>
<evidence type="ECO:0000256" key="7">
    <source>
        <dbReference type="RuleBase" id="RU003879"/>
    </source>
</evidence>
<dbReference type="GO" id="GO:0015031">
    <property type="term" value="P:protein transport"/>
    <property type="evidence" value="ECO:0007669"/>
    <property type="project" value="UniProtKB-KW"/>
</dbReference>
<evidence type="ECO:0008006" key="10">
    <source>
        <dbReference type="Google" id="ProtNLM"/>
    </source>
</evidence>
<comment type="subcellular location">
    <subcellularLocation>
        <location evidence="1">Cell membrane</location>
        <topology evidence="1">Single-pass membrane protein</topology>
    </subcellularLocation>
    <subcellularLocation>
        <location evidence="7">Cell membrane</location>
        <topology evidence="7">Single-pass type II membrane protein</topology>
    </subcellularLocation>
</comment>
<dbReference type="InterPro" id="IPR003400">
    <property type="entry name" value="ExbD"/>
</dbReference>
<dbReference type="AlphaFoldDB" id="A0A235BPX1"/>
<keyword evidence="7" id="KW-0813">Transport</keyword>
<evidence type="ECO:0000256" key="1">
    <source>
        <dbReference type="ARBA" id="ARBA00004162"/>
    </source>
</evidence>
<proteinExistence type="inferred from homology"/>
<evidence type="ECO:0000313" key="9">
    <source>
        <dbReference type="Proteomes" id="UP000215559"/>
    </source>
</evidence>
<dbReference type="Proteomes" id="UP000215559">
    <property type="component" value="Unassembled WGS sequence"/>
</dbReference>
<gene>
    <name evidence="8" type="ORF">CH330_09030</name>
</gene>
<keyword evidence="6" id="KW-0472">Membrane</keyword>
<organism evidence="8 9">
    <name type="scientific">candidate division WOR-3 bacterium JGI_Cruoil_03_51_56</name>
    <dbReference type="NCBI Taxonomy" id="1973747"/>
    <lineage>
        <taxon>Bacteria</taxon>
        <taxon>Bacteria division WOR-3</taxon>
    </lineage>
</organism>
<keyword evidence="7" id="KW-0653">Protein transport</keyword>
<dbReference type="Pfam" id="PF02472">
    <property type="entry name" value="ExbD"/>
    <property type="match status" value="1"/>
</dbReference>
<sequence length="131" mass="14460">MKSATIDILPMAAVGLILVLIMMVVAPLVMAHNQTPVAVPQTHTSERKVEENVTITYTRDHTLLWDDKPVSDLSDLEDQLEIKLINDPYVLVVVRADKDVLHSEVLDILATAKRAGALRIACATKKIHGEE</sequence>
<dbReference type="PANTHER" id="PTHR30558">
    <property type="entry name" value="EXBD MEMBRANE COMPONENT OF PMF-DRIVEN MACROMOLECULE IMPORT SYSTEM"/>
    <property type="match status" value="1"/>
</dbReference>
<name>A0A235BPX1_UNCW3</name>
<evidence type="ECO:0000256" key="2">
    <source>
        <dbReference type="ARBA" id="ARBA00005811"/>
    </source>
</evidence>
<evidence type="ECO:0000256" key="5">
    <source>
        <dbReference type="ARBA" id="ARBA00022989"/>
    </source>
</evidence>
<dbReference type="GO" id="GO:0022857">
    <property type="term" value="F:transmembrane transporter activity"/>
    <property type="evidence" value="ECO:0007669"/>
    <property type="project" value="InterPro"/>
</dbReference>
<dbReference type="EMBL" id="NOZP01000170">
    <property type="protein sequence ID" value="OYD14281.1"/>
    <property type="molecule type" value="Genomic_DNA"/>
</dbReference>
<keyword evidence="4 7" id="KW-0812">Transmembrane</keyword>